<evidence type="ECO:0000256" key="1">
    <source>
        <dbReference type="ARBA" id="ARBA00004141"/>
    </source>
</evidence>
<dbReference type="PROSITE" id="PS50283">
    <property type="entry name" value="NA_SOLUT_SYMP_3"/>
    <property type="match status" value="1"/>
</dbReference>
<feature type="transmembrane region" description="Helical" evidence="7">
    <location>
        <begin position="104"/>
        <end position="129"/>
    </location>
</feature>
<keyword evidence="5 7" id="KW-1133">Transmembrane helix</keyword>
<dbReference type="PANTHER" id="PTHR48086:SF7">
    <property type="entry name" value="SODIUM-SOLUTE SYMPORTER-RELATED"/>
    <property type="match status" value="1"/>
</dbReference>
<comment type="similarity">
    <text evidence="2">Belongs to the sodium:solute symporter (SSF) (TC 2.A.21) family.</text>
</comment>
<evidence type="ECO:0000256" key="7">
    <source>
        <dbReference type="SAM" id="Phobius"/>
    </source>
</evidence>
<dbReference type="PANTHER" id="PTHR48086">
    <property type="entry name" value="SODIUM/PROLINE SYMPORTER-RELATED"/>
    <property type="match status" value="1"/>
</dbReference>
<dbReference type="InterPro" id="IPR001734">
    <property type="entry name" value="Na/solute_symporter"/>
</dbReference>
<protein>
    <submittedName>
        <fullName evidence="8">Uncharacterized protein</fullName>
    </submittedName>
</protein>
<reference evidence="8" key="1">
    <citation type="submission" date="2019-08" db="EMBL/GenBank/DDBJ databases">
        <authorList>
            <person name="Kucharzyk K."/>
            <person name="Murdoch R.W."/>
            <person name="Higgins S."/>
            <person name="Loffler F."/>
        </authorList>
    </citation>
    <scope>NUCLEOTIDE SEQUENCE</scope>
</reference>
<organism evidence="8">
    <name type="scientific">bioreactor metagenome</name>
    <dbReference type="NCBI Taxonomy" id="1076179"/>
    <lineage>
        <taxon>unclassified sequences</taxon>
        <taxon>metagenomes</taxon>
        <taxon>ecological metagenomes</taxon>
    </lineage>
</organism>
<feature type="transmembrane region" description="Helical" evidence="7">
    <location>
        <begin position="34"/>
        <end position="58"/>
    </location>
</feature>
<comment type="subcellular location">
    <subcellularLocation>
        <location evidence="1">Membrane</location>
        <topology evidence="1">Multi-pass membrane protein</topology>
    </subcellularLocation>
</comment>
<comment type="caution">
    <text evidence="8">The sequence shown here is derived from an EMBL/GenBank/DDBJ whole genome shotgun (WGS) entry which is preliminary data.</text>
</comment>
<dbReference type="GO" id="GO:0022857">
    <property type="term" value="F:transmembrane transporter activity"/>
    <property type="evidence" value="ECO:0007669"/>
    <property type="project" value="InterPro"/>
</dbReference>
<dbReference type="AlphaFoldDB" id="A0A645GLG3"/>
<keyword evidence="4 7" id="KW-0812">Transmembrane</keyword>
<dbReference type="EMBL" id="VSSQ01076814">
    <property type="protein sequence ID" value="MPN27056.1"/>
    <property type="molecule type" value="Genomic_DNA"/>
</dbReference>
<evidence type="ECO:0000256" key="4">
    <source>
        <dbReference type="ARBA" id="ARBA00022692"/>
    </source>
</evidence>
<evidence type="ECO:0000256" key="5">
    <source>
        <dbReference type="ARBA" id="ARBA00022989"/>
    </source>
</evidence>
<evidence type="ECO:0000256" key="2">
    <source>
        <dbReference type="ARBA" id="ARBA00006434"/>
    </source>
</evidence>
<keyword evidence="3" id="KW-0813">Transport</keyword>
<feature type="transmembrane region" description="Helical" evidence="7">
    <location>
        <begin position="79"/>
        <end position="98"/>
    </location>
</feature>
<gene>
    <name evidence="8" type="ORF">SDC9_174483</name>
</gene>
<evidence type="ECO:0000256" key="6">
    <source>
        <dbReference type="ARBA" id="ARBA00023136"/>
    </source>
</evidence>
<dbReference type="GO" id="GO:0005886">
    <property type="term" value="C:plasma membrane"/>
    <property type="evidence" value="ECO:0007669"/>
    <property type="project" value="TreeGrafter"/>
</dbReference>
<dbReference type="InterPro" id="IPR050277">
    <property type="entry name" value="Sodium:Solute_Symporter"/>
</dbReference>
<sequence>MLVGIFMSRSSLVDSSQAFPAFLIQHMPPFMGGVFLATLLIAIVGTGSGLALGISTILSNLYKMKLAKENRKMPINELWLARGLILAILLLALLFTLGDMGAFILQWSIMSMALRAAAGFVPLCSALFFKGRVPAAYMIAAIIAGPCVVLAGELFYAKTVDPVFFG</sequence>
<dbReference type="Gene3D" id="1.20.1730.10">
    <property type="entry name" value="Sodium/glucose cotransporter"/>
    <property type="match status" value="1"/>
</dbReference>
<feature type="transmembrane region" description="Helical" evidence="7">
    <location>
        <begin position="136"/>
        <end position="157"/>
    </location>
</feature>
<dbReference type="InterPro" id="IPR038377">
    <property type="entry name" value="Na/Glc_symporter_sf"/>
</dbReference>
<proteinExistence type="inferred from homology"/>
<keyword evidence="6 7" id="KW-0472">Membrane</keyword>
<evidence type="ECO:0000256" key="3">
    <source>
        <dbReference type="ARBA" id="ARBA00022448"/>
    </source>
</evidence>
<evidence type="ECO:0000313" key="8">
    <source>
        <dbReference type="EMBL" id="MPN27056.1"/>
    </source>
</evidence>
<name>A0A645GLG3_9ZZZZ</name>
<accession>A0A645GLG3</accession>